<feature type="transmembrane region" description="Helical" evidence="1">
    <location>
        <begin position="209"/>
        <end position="226"/>
    </location>
</feature>
<dbReference type="Proteomes" id="UP001519271">
    <property type="component" value="Unassembled WGS sequence"/>
</dbReference>
<feature type="transmembrane region" description="Helical" evidence="1">
    <location>
        <begin position="125"/>
        <end position="145"/>
    </location>
</feature>
<organism evidence="3 4">
    <name type="scientific">Youngiibacter multivorans</name>
    <dbReference type="NCBI Taxonomy" id="937251"/>
    <lineage>
        <taxon>Bacteria</taxon>
        <taxon>Bacillati</taxon>
        <taxon>Bacillota</taxon>
        <taxon>Clostridia</taxon>
        <taxon>Eubacteriales</taxon>
        <taxon>Clostridiaceae</taxon>
        <taxon>Youngiibacter</taxon>
    </lineage>
</organism>
<comment type="caution">
    <text evidence="3">The sequence shown here is derived from an EMBL/GenBank/DDBJ whole genome shotgun (WGS) entry which is preliminary data.</text>
</comment>
<dbReference type="GO" id="GO:0006508">
    <property type="term" value="P:proteolysis"/>
    <property type="evidence" value="ECO:0007669"/>
    <property type="project" value="UniProtKB-KW"/>
</dbReference>
<keyword evidence="1" id="KW-1133">Transmembrane helix</keyword>
<gene>
    <name evidence="3" type="ORF">J2Z34_000653</name>
</gene>
<keyword evidence="3" id="KW-0378">Hydrolase</keyword>
<feature type="transmembrane region" description="Helical" evidence="1">
    <location>
        <begin position="13"/>
        <end position="35"/>
    </location>
</feature>
<keyword evidence="1" id="KW-0812">Transmembrane</keyword>
<sequence>MNEYFPRNSFLKFTLTTVGFFILMSIIAVIAYGVFKDSPYLVLVDIITYLMLYLVLFVAPNTPEDRAAILRKPYEDAGSFMLTAAPFFIMSVTSVIYVNLISALSPELYEAFINSPNLASNMGDITDPLGFLTSFIVIVILAPVIEELVFRGVLFNMLNRKLGVVASLFISGSFFGILHFATFFPAAIMGFVLGFIYHRTGDIRTSIKAHIFNNLVSFSMAYIPFLDFNEPGLIESGLGIIIIILDFVFIAWFLRYFISERRYLRERAPVYREVGYW</sequence>
<dbReference type="InterPro" id="IPR052710">
    <property type="entry name" value="CAAX_protease"/>
</dbReference>
<feature type="domain" description="CAAX prenyl protease 2/Lysostaphin resistance protein A-like" evidence="2">
    <location>
        <begin position="130"/>
        <end position="216"/>
    </location>
</feature>
<keyword evidence="4" id="KW-1185">Reference proteome</keyword>
<feature type="transmembrane region" description="Helical" evidence="1">
    <location>
        <begin position="79"/>
        <end position="104"/>
    </location>
</feature>
<evidence type="ECO:0000313" key="3">
    <source>
        <dbReference type="EMBL" id="MBP1918182.1"/>
    </source>
</evidence>
<dbReference type="GO" id="GO:0008233">
    <property type="term" value="F:peptidase activity"/>
    <property type="evidence" value="ECO:0007669"/>
    <property type="project" value="UniProtKB-KW"/>
</dbReference>
<feature type="transmembrane region" description="Helical" evidence="1">
    <location>
        <begin position="238"/>
        <end position="258"/>
    </location>
</feature>
<keyword evidence="3" id="KW-0645">Protease</keyword>
<protein>
    <submittedName>
        <fullName evidence="3">Membrane protease YdiL (CAAX protease family)</fullName>
    </submittedName>
</protein>
<feature type="transmembrane region" description="Helical" evidence="1">
    <location>
        <begin position="40"/>
        <end position="59"/>
    </location>
</feature>
<evidence type="ECO:0000256" key="1">
    <source>
        <dbReference type="SAM" id="Phobius"/>
    </source>
</evidence>
<accession>A0ABS4G101</accession>
<keyword evidence="1" id="KW-0472">Membrane</keyword>
<dbReference type="RefSeq" id="WP_209458418.1">
    <property type="nucleotide sequence ID" value="NZ_JAGGKC010000003.1"/>
</dbReference>
<feature type="transmembrane region" description="Helical" evidence="1">
    <location>
        <begin position="165"/>
        <end position="197"/>
    </location>
</feature>
<dbReference type="Pfam" id="PF02517">
    <property type="entry name" value="Rce1-like"/>
    <property type="match status" value="1"/>
</dbReference>
<dbReference type="InterPro" id="IPR003675">
    <property type="entry name" value="Rce1/LyrA-like_dom"/>
</dbReference>
<dbReference type="EMBL" id="JAGGKC010000003">
    <property type="protein sequence ID" value="MBP1918182.1"/>
    <property type="molecule type" value="Genomic_DNA"/>
</dbReference>
<dbReference type="PANTHER" id="PTHR36435">
    <property type="entry name" value="SLR1288 PROTEIN"/>
    <property type="match status" value="1"/>
</dbReference>
<name>A0ABS4G101_9CLOT</name>
<dbReference type="PANTHER" id="PTHR36435:SF1">
    <property type="entry name" value="CAAX AMINO TERMINAL PROTEASE FAMILY PROTEIN"/>
    <property type="match status" value="1"/>
</dbReference>
<evidence type="ECO:0000259" key="2">
    <source>
        <dbReference type="Pfam" id="PF02517"/>
    </source>
</evidence>
<reference evidence="3 4" key="1">
    <citation type="submission" date="2021-03" db="EMBL/GenBank/DDBJ databases">
        <title>Genomic Encyclopedia of Type Strains, Phase IV (KMG-IV): sequencing the most valuable type-strain genomes for metagenomic binning, comparative biology and taxonomic classification.</title>
        <authorList>
            <person name="Goeker M."/>
        </authorList>
    </citation>
    <scope>NUCLEOTIDE SEQUENCE [LARGE SCALE GENOMIC DNA]</scope>
    <source>
        <strain evidence="3 4">DSM 6139</strain>
    </source>
</reference>
<proteinExistence type="predicted"/>
<evidence type="ECO:0000313" key="4">
    <source>
        <dbReference type="Proteomes" id="UP001519271"/>
    </source>
</evidence>